<evidence type="ECO:0000256" key="3">
    <source>
        <dbReference type="ARBA" id="ARBA00012288"/>
    </source>
</evidence>
<comment type="pathway">
    <text evidence="1">Porphyrin-containing compound metabolism; protoporphyrin-IX biosynthesis; coproporphyrinogen-III from 5-aminolevulinate: step 4/4.</text>
</comment>
<keyword evidence="10" id="KW-1185">Reference proteome</keyword>
<keyword evidence="6" id="KW-0627">Porphyrin biosynthesis</keyword>
<dbReference type="SUPFAM" id="SSF51726">
    <property type="entry name" value="UROD/MetE-like"/>
    <property type="match status" value="1"/>
</dbReference>
<evidence type="ECO:0000256" key="1">
    <source>
        <dbReference type="ARBA" id="ARBA00004804"/>
    </source>
</evidence>
<reference evidence="9 10" key="1">
    <citation type="submission" date="2020-01" db="EMBL/GenBank/DDBJ databases">
        <title>Draft genome sequence of Cand. Neptunochlamydia vexilliferae K9.</title>
        <authorList>
            <person name="Schulz F."/>
            <person name="Koestlbacher S."/>
            <person name="Wascher F."/>
            <person name="Pizzetti I."/>
            <person name="Horn M."/>
        </authorList>
    </citation>
    <scope>NUCLEOTIDE SEQUENCE [LARGE SCALE GENOMIC DNA]</scope>
    <source>
        <strain evidence="9 10">K9</strain>
    </source>
</reference>
<organism evidence="9 10">
    <name type="scientific">Candidatus Neptunichlamydia vexilliferae</name>
    <dbReference type="NCBI Taxonomy" id="1651774"/>
    <lineage>
        <taxon>Bacteria</taxon>
        <taxon>Pseudomonadati</taxon>
        <taxon>Chlamydiota</taxon>
        <taxon>Chlamydiia</taxon>
        <taxon>Parachlamydiales</taxon>
        <taxon>Simkaniaceae</taxon>
        <taxon>Candidatus Neptunichlamydia</taxon>
    </lineage>
</organism>
<comment type="similarity">
    <text evidence="2">Belongs to the uroporphyrinogen decarboxylase family.</text>
</comment>
<dbReference type="CDD" id="cd00717">
    <property type="entry name" value="URO-D"/>
    <property type="match status" value="1"/>
</dbReference>
<evidence type="ECO:0000256" key="7">
    <source>
        <dbReference type="NCBIfam" id="TIGR01464"/>
    </source>
</evidence>
<evidence type="ECO:0000313" key="9">
    <source>
        <dbReference type="EMBL" id="MBF5058957.1"/>
    </source>
</evidence>
<dbReference type="InterPro" id="IPR006361">
    <property type="entry name" value="Uroporphyrinogen_deCO2ase_HemE"/>
</dbReference>
<protein>
    <recommendedName>
        <fullName evidence="3 7">Uroporphyrinogen decarboxylase</fullName>
        <ecNumber evidence="3 7">4.1.1.37</ecNumber>
    </recommendedName>
</protein>
<dbReference type="EMBL" id="JAAEJV010000007">
    <property type="protein sequence ID" value="MBF5058957.1"/>
    <property type="molecule type" value="Genomic_DNA"/>
</dbReference>
<accession>A0ABS0AZB7</accession>
<feature type="domain" description="Uroporphyrinogen decarboxylase (URO-D)" evidence="8">
    <location>
        <begin position="1"/>
        <end position="306"/>
    </location>
</feature>
<dbReference type="InterPro" id="IPR000257">
    <property type="entry name" value="Uroporphyrinogen_deCOase"/>
</dbReference>
<dbReference type="Pfam" id="PF01208">
    <property type="entry name" value="URO-D"/>
    <property type="match status" value="1"/>
</dbReference>
<gene>
    <name evidence="9" type="ORF">NEPTK9_000457</name>
</gene>
<dbReference type="GO" id="GO:0004853">
    <property type="term" value="F:uroporphyrinogen decarboxylase activity"/>
    <property type="evidence" value="ECO:0007669"/>
    <property type="project" value="UniProtKB-EC"/>
</dbReference>
<comment type="caution">
    <text evidence="9">The sequence shown here is derived from an EMBL/GenBank/DDBJ whole genome shotgun (WGS) entry which is preliminary data.</text>
</comment>
<dbReference type="Gene3D" id="3.20.20.210">
    <property type="match status" value="1"/>
</dbReference>
<dbReference type="EC" id="4.1.1.37" evidence="3 7"/>
<evidence type="ECO:0000313" key="10">
    <source>
        <dbReference type="Proteomes" id="UP001194714"/>
    </source>
</evidence>
<evidence type="ECO:0000256" key="5">
    <source>
        <dbReference type="ARBA" id="ARBA00023239"/>
    </source>
</evidence>
<dbReference type="PANTHER" id="PTHR21091">
    <property type="entry name" value="METHYLTETRAHYDROFOLATE:HOMOCYSTEINE METHYLTRANSFERASE RELATED"/>
    <property type="match status" value="1"/>
</dbReference>
<dbReference type="Proteomes" id="UP001194714">
    <property type="component" value="Unassembled WGS sequence"/>
</dbReference>
<evidence type="ECO:0000259" key="8">
    <source>
        <dbReference type="Pfam" id="PF01208"/>
    </source>
</evidence>
<evidence type="ECO:0000256" key="2">
    <source>
        <dbReference type="ARBA" id="ARBA00009935"/>
    </source>
</evidence>
<proteinExistence type="inferred from homology"/>
<sequence>MRQAGRYLPEYQAIRKKHTLEEMFRIPELIFEITKQPLDIIGVDAAILFADILHIPLTLGVDVSFPGKGGPVCTPLIETADDLLQVHPRPVEETLSFVKEGIHLLKQDISQPLIGFCGGPFTVMTYLTGKKVKKWLYSDPESAAELLQMITDQSIAYLQMQVDAGVDALQIFDSWANLLSRAEFCRFAQLYLKQIVDAFPNTPLILFSRATSHFIPEFVSLKPSAISFDWTYPLHEIRQRVPSTIAVQGNLDPELLYAPPAVIERETKKLLTSMAGDPGFIANLGHGVLPDIPVDHVRTFVDTIKAFKLS</sequence>
<dbReference type="NCBIfam" id="TIGR01464">
    <property type="entry name" value="hemE"/>
    <property type="match status" value="1"/>
</dbReference>
<evidence type="ECO:0000256" key="4">
    <source>
        <dbReference type="ARBA" id="ARBA00022793"/>
    </source>
</evidence>
<dbReference type="InterPro" id="IPR038071">
    <property type="entry name" value="UROD/MetE-like_sf"/>
</dbReference>
<dbReference type="PANTHER" id="PTHR21091:SF169">
    <property type="entry name" value="UROPORPHYRINOGEN DECARBOXYLASE"/>
    <property type="match status" value="1"/>
</dbReference>
<name>A0ABS0AZB7_9BACT</name>
<keyword evidence="4" id="KW-0210">Decarboxylase</keyword>
<keyword evidence="5 9" id="KW-0456">Lyase</keyword>
<evidence type="ECO:0000256" key="6">
    <source>
        <dbReference type="ARBA" id="ARBA00023244"/>
    </source>
</evidence>